<dbReference type="STRING" id="1423790.BN53_09820"/>
<dbReference type="InterPro" id="IPR012454">
    <property type="entry name" value="DUF1659"/>
</dbReference>
<name>I7LD15_9LACO</name>
<protein>
    <recommendedName>
        <fullName evidence="1">DUF1659 domain-containing protein</fullName>
    </recommendedName>
</protein>
<sequence length="73" mass="8184">MNFELLEQAVQYGIYNKETDKTNTKVMKYVKETAKAEELASVGKAISQLMGDELHTATLVKYEGIDLLADDNN</sequence>
<evidence type="ECO:0000259" key="1">
    <source>
        <dbReference type="Pfam" id="PF07872"/>
    </source>
</evidence>
<dbReference type="AlphaFoldDB" id="I7LD15"/>
<keyword evidence="3" id="KW-1185">Reference proteome</keyword>
<evidence type="ECO:0000313" key="3">
    <source>
        <dbReference type="Proteomes" id="UP000009311"/>
    </source>
</evidence>
<organism evidence="2 3">
    <name type="scientific">Lactobacillus pasteurii DSM 23907 = CRBIP 24.76</name>
    <dbReference type="NCBI Taxonomy" id="1423790"/>
    <lineage>
        <taxon>Bacteria</taxon>
        <taxon>Bacillati</taxon>
        <taxon>Bacillota</taxon>
        <taxon>Bacilli</taxon>
        <taxon>Lactobacillales</taxon>
        <taxon>Lactobacillaceae</taxon>
        <taxon>Lactobacillus</taxon>
    </lineage>
</organism>
<reference evidence="2 3" key="1">
    <citation type="submission" date="2012-06" db="EMBL/GenBank/DDBJ databases">
        <title>Draft Genome Sequence of Lactobacillus pasteurii CRBIP 24.76T.</title>
        <authorList>
            <person name="Cousin S."/>
            <person name="Bouchier C."/>
            <person name="Loux V."/>
            <person name="Ma L."/>
            <person name="Creno S."/>
            <person name="Bizet C."/>
            <person name="Clermont D."/>
        </authorList>
    </citation>
    <scope>NUCLEOTIDE SEQUENCE [LARGE SCALE GENOMIC DNA]</scope>
    <source>
        <strain evidence="3">CRBIP 24.76T</strain>
    </source>
</reference>
<comment type="caution">
    <text evidence="2">The sequence shown here is derived from an EMBL/GenBank/DDBJ whole genome shotgun (WGS) entry which is preliminary data.</text>
</comment>
<proteinExistence type="predicted"/>
<gene>
    <name evidence="2" type="ORF">BN53_09820</name>
</gene>
<dbReference type="OrthoDB" id="2326859at2"/>
<dbReference type="Pfam" id="PF07872">
    <property type="entry name" value="DUF1659"/>
    <property type="match status" value="1"/>
</dbReference>
<dbReference type="EMBL" id="CAKD01000003">
    <property type="protein sequence ID" value="CCI84488.1"/>
    <property type="molecule type" value="Genomic_DNA"/>
</dbReference>
<dbReference type="PATRIC" id="fig|1423790.3.peg.1112"/>
<evidence type="ECO:0000313" key="2">
    <source>
        <dbReference type="EMBL" id="CCI84488.1"/>
    </source>
</evidence>
<dbReference type="RefSeq" id="WP_009559036.1">
    <property type="nucleotide sequence ID" value="NZ_AYZN01000026.1"/>
</dbReference>
<dbReference type="Proteomes" id="UP000009311">
    <property type="component" value="Unassembled WGS sequence"/>
</dbReference>
<feature type="domain" description="DUF1659" evidence="1">
    <location>
        <begin position="10"/>
        <end position="61"/>
    </location>
</feature>
<accession>I7LD15</accession>